<proteinExistence type="predicted"/>
<protein>
    <submittedName>
        <fullName evidence="2">Zinc-ribbon containing domain protein</fullName>
    </submittedName>
</protein>
<name>A0A8S5U6G8_9CAUD</name>
<evidence type="ECO:0000256" key="1">
    <source>
        <dbReference type="SAM" id="Phobius"/>
    </source>
</evidence>
<organism evidence="2">
    <name type="scientific">Siphoviridae sp. ctwHj1</name>
    <dbReference type="NCBI Taxonomy" id="2825727"/>
    <lineage>
        <taxon>Viruses</taxon>
        <taxon>Duplodnaviria</taxon>
        <taxon>Heunggongvirae</taxon>
        <taxon>Uroviricota</taxon>
        <taxon>Caudoviricetes</taxon>
    </lineage>
</organism>
<keyword evidence="1" id="KW-0472">Membrane</keyword>
<accession>A0A8S5U6G8</accession>
<evidence type="ECO:0000313" key="2">
    <source>
        <dbReference type="EMBL" id="DAF89974.1"/>
    </source>
</evidence>
<dbReference type="EMBL" id="BK016018">
    <property type="protein sequence ID" value="DAF89974.1"/>
    <property type="molecule type" value="Genomic_DNA"/>
</dbReference>
<keyword evidence="1" id="KW-0812">Transmembrane</keyword>
<reference evidence="2" key="1">
    <citation type="journal article" date="2021" name="Proc. Natl. Acad. Sci. U.S.A.">
        <title>A Catalog of Tens of Thousands of Viruses from Human Metagenomes Reveals Hidden Associations with Chronic Diseases.</title>
        <authorList>
            <person name="Tisza M.J."/>
            <person name="Buck C.B."/>
        </authorList>
    </citation>
    <scope>NUCLEOTIDE SEQUENCE</scope>
    <source>
        <strain evidence="2">CtwHj1</strain>
    </source>
</reference>
<feature type="transmembrane region" description="Helical" evidence="1">
    <location>
        <begin position="28"/>
        <end position="47"/>
    </location>
</feature>
<keyword evidence="1" id="KW-1133">Transmembrane helix</keyword>
<sequence length="110" mass="12433">MELSLLWLACCFGSAVIASSKKRSVFSWFLLGFFLGPIALLIVGLMGRSETPGDDERKCPYCAEIIKKEATVCKHCRKEVEPIDSTNYMPSVDQQDAIRRAAEIQRDFRK</sequence>